<evidence type="ECO:0000256" key="2">
    <source>
        <dbReference type="SAM" id="MobiDB-lite"/>
    </source>
</evidence>
<evidence type="ECO:0000313" key="4">
    <source>
        <dbReference type="EMBL" id="CCA73887.1"/>
    </source>
</evidence>
<feature type="compositionally biased region" description="Low complexity" evidence="2">
    <location>
        <begin position="15"/>
        <end position="26"/>
    </location>
</feature>
<keyword evidence="5" id="KW-1185">Reference proteome</keyword>
<dbReference type="InterPro" id="IPR036537">
    <property type="entry name" value="Adaptor_Cbl_N_dom_sf"/>
</dbReference>
<dbReference type="Pfam" id="PF24883">
    <property type="entry name" value="NPHP3_N"/>
    <property type="match status" value="1"/>
</dbReference>
<dbReference type="AlphaFoldDB" id="G4TRE4"/>
<dbReference type="CDD" id="cd21037">
    <property type="entry name" value="MLKL_NTD"/>
    <property type="match status" value="1"/>
</dbReference>
<dbReference type="OMA" id="RWANDTT"/>
<dbReference type="EMBL" id="CAFZ01000260">
    <property type="protein sequence ID" value="CCA73887.1"/>
    <property type="molecule type" value="Genomic_DNA"/>
</dbReference>
<dbReference type="Gene3D" id="3.40.50.300">
    <property type="entry name" value="P-loop containing nucleotide triphosphate hydrolases"/>
    <property type="match status" value="1"/>
</dbReference>
<dbReference type="InterPro" id="IPR027417">
    <property type="entry name" value="P-loop_NTPase"/>
</dbReference>
<feature type="domain" description="Nephrocystin 3-like N-terminal" evidence="3">
    <location>
        <begin position="228"/>
        <end position="381"/>
    </location>
</feature>
<evidence type="ECO:0000313" key="5">
    <source>
        <dbReference type="Proteomes" id="UP000007148"/>
    </source>
</evidence>
<evidence type="ECO:0000259" key="3">
    <source>
        <dbReference type="Pfam" id="PF24883"/>
    </source>
</evidence>
<dbReference type="eggNOG" id="KOG0266">
    <property type="taxonomic scope" value="Eukaryota"/>
</dbReference>
<evidence type="ECO:0000256" key="1">
    <source>
        <dbReference type="ARBA" id="ARBA00022737"/>
    </source>
</evidence>
<dbReference type="SUPFAM" id="SSF52540">
    <property type="entry name" value="P-loop containing nucleoside triphosphate hydrolases"/>
    <property type="match status" value="1"/>
</dbReference>
<keyword evidence="1" id="KW-0677">Repeat</keyword>
<dbReference type="HOGENOM" id="CLU_000288_6_5_1"/>
<proteinExistence type="predicted"/>
<name>G4TRE4_SERID</name>
<feature type="compositionally biased region" description="Polar residues" evidence="2">
    <location>
        <begin position="1"/>
        <end position="14"/>
    </location>
</feature>
<accession>G4TRE4</accession>
<organism evidence="4 5">
    <name type="scientific">Serendipita indica (strain DSM 11827)</name>
    <name type="common">Root endophyte fungus</name>
    <name type="synonym">Piriformospora indica</name>
    <dbReference type="NCBI Taxonomy" id="1109443"/>
    <lineage>
        <taxon>Eukaryota</taxon>
        <taxon>Fungi</taxon>
        <taxon>Dikarya</taxon>
        <taxon>Basidiomycota</taxon>
        <taxon>Agaricomycotina</taxon>
        <taxon>Agaricomycetes</taxon>
        <taxon>Sebacinales</taxon>
        <taxon>Serendipitaceae</taxon>
        <taxon>Serendipita</taxon>
    </lineage>
</organism>
<dbReference type="InterPro" id="IPR056884">
    <property type="entry name" value="NPHP3-like_N"/>
</dbReference>
<dbReference type="Gene3D" id="1.20.930.20">
    <property type="entry name" value="Adaptor protein Cbl, N-terminal domain"/>
    <property type="match status" value="1"/>
</dbReference>
<dbReference type="InParanoid" id="G4TRE4"/>
<dbReference type="Proteomes" id="UP000007148">
    <property type="component" value="Unassembled WGS sequence"/>
</dbReference>
<comment type="caution">
    <text evidence="4">The sequence shown here is derived from an EMBL/GenBank/DDBJ whole genome shotgun (WGS) entry which is preliminary data.</text>
</comment>
<dbReference type="OrthoDB" id="2932404at2759"/>
<dbReference type="PANTHER" id="PTHR10039:SF16">
    <property type="entry name" value="GPI INOSITOL-DEACYLASE"/>
    <property type="match status" value="1"/>
</dbReference>
<feature type="region of interest" description="Disordered" evidence="2">
    <location>
        <begin position="1"/>
        <end position="28"/>
    </location>
</feature>
<dbReference type="InterPro" id="IPR059179">
    <property type="entry name" value="MLKL-like_MCAfunc"/>
</dbReference>
<sequence length="697" mass="78266">MSASKSAKPNKQHGNANPARPSSSASNRRDQVYDTFNVALDVTANIAEGSDILAPLKAVCRATKSILEVMQAIESNKEEWADLTRRLTEYISTFEEQITLLESYPQSGRPISKAFTRHLERYVELLKDIHSTVVNLREKRSRSKLSLLTGFSKFKIDVEEIRKFNRDIEDRHRQLMSALSIFIAAHVQALERNADASTILQLPTVAFIASSVHRTCLNGTREAVLQMIGRWANDTTSEKPIFWLCDIAGSGKSTVAMSAVETWQKEGVLGGRFFFSMASSEGSTTDKFCSTIARDLVHYIPELTPHVAESMKQNPAFMRSSLEEQFRTLVTGPLHHRQQHVILVIDAVDECKSGSHRKEILEVLSGAVRENKNLKILMTSRPDPIIEEVLGPLSIKSKMEGRLHDSSHRDNVNDIAVYVHGSLGEVLSEDKKQKLVEKANGLFIWASTACRLLTSKTSFSSPEDTYDRLISMEQTGAIDDVYDLVLERTDPEHRSVMCTMLALLLAAFEPLTLDDLNDILKHNRMRGSAKALVQNLGSILASDATTNLIQFRHPTIVEYLRRRSIAPSVGSNKVHVNITNAHGQAASWCLNRLKLPTEGLKFNICQIESSFYLNRQIPDLDARISKSIPRRLRYASFHWLFHVAETNEKGRSMLRKELQHAIQVPRVFYWMEVLSLTGGVSRAIDGLRALTRHAGKA</sequence>
<dbReference type="GO" id="GO:0007166">
    <property type="term" value="P:cell surface receptor signaling pathway"/>
    <property type="evidence" value="ECO:0007669"/>
    <property type="project" value="InterPro"/>
</dbReference>
<dbReference type="PANTHER" id="PTHR10039">
    <property type="entry name" value="AMELOGENIN"/>
    <property type="match status" value="1"/>
</dbReference>
<gene>
    <name evidence="4" type="ORF">PIIN_07840</name>
</gene>
<protein>
    <submittedName>
        <fullName evidence="4">Related to vegetative incompatibility protein HET-E-1-Pyrenophora tritici-repentis</fullName>
    </submittedName>
</protein>
<reference evidence="4 5" key="1">
    <citation type="journal article" date="2011" name="PLoS Pathog.">
        <title>Endophytic Life Strategies Decoded by Genome and Transcriptome Analyses of the Mutualistic Root Symbiont Piriformospora indica.</title>
        <authorList>
            <person name="Zuccaro A."/>
            <person name="Lahrmann U."/>
            <person name="Guldener U."/>
            <person name="Langen G."/>
            <person name="Pfiffi S."/>
            <person name="Biedenkopf D."/>
            <person name="Wong P."/>
            <person name="Samans B."/>
            <person name="Grimm C."/>
            <person name="Basiewicz M."/>
            <person name="Murat C."/>
            <person name="Martin F."/>
            <person name="Kogel K.H."/>
        </authorList>
    </citation>
    <scope>NUCLEOTIDE SEQUENCE [LARGE SCALE GENOMIC DNA]</scope>
    <source>
        <strain evidence="4 5">DSM 11827</strain>
    </source>
</reference>